<dbReference type="AlphaFoldDB" id="A0A918VA26"/>
<organism evidence="2 3">
    <name type="scientific">Algibacter mikhailovii</name>
    <dbReference type="NCBI Taxonomy" id="425498"/>
    <lineage>
        <taxon>Bacteria</taxon>
        <taxon>Pseudomonadati</taxon>
        <taxon>Bacteroidota</taxon>
        <taxon>Flavobacteriia</taxon>
        <taxon>Flavobacteriales</taxon>
        <taxon>Flavobacteriaceae</taxon>
        <taxon>Algibacter</taxon>
    </lineage>
</organism>
<dbReference type="SUPFAM" id="SSF63825">
    <property type="entry name" value="YWTD domain"/>
    <property type="match status" value="1"/>
</dbReference>
<sequence length="270" mass="30923">MTFTMKSIFILLLLLLSCNTGDLNVIAEIDNEVDESSALEIVQGSNLLWTIEDAGNKNYLYGLNNKGKVKKKIKITNSKNIDWEDLTSDNSANIYIGDFGNNAKKREKFTIYKVNIDTLTTNKTTAKKIHFTTPKDVKSEDYESFFLLNNNFYIFSKNHKTSLLLKVPNKIGSHKAELITKFKLDGKSTKVTAAAISPNKKTIVLLNHDKLWKITNFLSENFFEGDIEKHDFNHSSQKEGICFKDEHTVYISDERNKANVSYIYSYQFKD</sequence>
<evidence type="ECO:0000313" key="3">
    <source>
        <dbReference type="Proteomes" id="UP000636004"/>
    </source>
</evidence>
<gene>
    <name evidence="2" type="ORF">GCM10007028_16980</name>
</gene>
<keyword evidence="1" id="KW-0732">Signal</keyword>
<proteinExistence type="predicted"/>
<evidence type="ECO:0000256" key="1">
    <source>
        <dbReference type="SAM" id="SignalP"/>
    </source>
</evidence>
<dbReference type="PROSITE" id="PS51257">
    <property type="entry name" value="PROKAR_LIPOPROTEIN"/>
    <property type="match status" value="1"/>
</dbReference>
<keyword evidence="3" id="KW-1185">Reference proteome</keyword>
<dbReference type="RefSeq" id="WP_229796757.1">
    <property type="nucleotide sequence ID" value="NZ_BMWZ01000003.1"/>
</dbReference>
<dbReference type="EMBL" id="BMWZ01000003">
    <property type="protein sequence ID" value="GGZ79989.1"/>
    <property type="molecule type" value="Genomic_DNA"/>
</dbReference>
<protein>
    <recommendedName>
        <fullName evidence="4">T9SS C-terminal target domain-containing protein</fullName>
    </recommendedName>
</protein>
<dbReference type="Proteomes" id="UP000636004">
    <property type="component" value="Unassembled WGS sequence"/>
</dbReference>
<accession>A0A918VA26</accession>
<reference evidence="2" key="2">
    <citation type="submission" date="2020-09" db="EMBL/GenBank/DDBJ databases">
        <authorList>
            <person name="Sun Q."/>
            <person name="Kim S."/>
        </authorList>
    </citation>
    <scope>NUCLEOTIDE SEQUENCE</scope>
    <source>
        <strain evidence="2">KCTC 12710</strain>
    </source>
</reference>
<name>A0A918VA26_9FLAO</name>
<reference evidence="2" key="1">
    <citation type="journal article" date="2014" name="Int. J. Syst. Evol. Microbiol.">
        <title>Complete genome sequence of Corynebacterium casei LMG S-19264T (=DSM 44701T), isolated from a smear-ripened cheese.</title>
        <authorList>
            <consortium name="US DOE Joint Genome Institute (JGI-PGF)"/>
            <person name="Walter F."/>
            <person name="Albersmeier A."/>
            <person name="Kalinowski J."/>
            <person name="Ruckert C."/>
        </authorList>
    </citation>
    <scope>NUCLEOTIDE SEQUENCE</scope>
    <source>
        <strain evidence="2">KCTC 12710</strain>
    </source>
</reference>
<comment type="caution">
    <text evidence="2">The sequence shown here is derived from an EMBL/GenBank/DDBJ whole genome shotgun (WGS) entry which is preliminary data.</text>
</comment>
<feature type="chain" id="PRO_5037908371" description="T9SS C-terminal target domain-containing protein" evidence="1">
    <location>
        <begin position="28"/>
        <end position="270"/>
    </location>
</feature>
<evidence type="ECO:0008006" key="4">
    <source>
        <dbReference type="Google" id="ProtNLM"/>
    </source>
</evidence>
<feature type="signal peptide" evidence="1">
    <location>
        <begin position="1"/>
        <end position="27"/>
    </location>
</feature>
<evidence type="ECO:0000313" key="2">
    <source>
        <dbReference type="EMBL" id="GGZ79989.1"/>
    </source>
</evidence>